<protein>
    <submittedName>
        <fullName evidence="1">Uncharacterized protein</fullName>
    </submittedName>
</protein>
<evidence type="ECO:0000313" key="1">
    <source>
        <dbReference type="EMBL" id="KAG8440614.1"/>
    </source>
</evidence>
<dbReference type="Proteomes" id="UP000812440">
    <property type="component" value="Chromosome 3"/>
</dbReference>
<dbReference type="AlphaFoldDB" id="A0A8T2JAV4"/>
<evidence type="ECO:0000313" key="2">
    <source>
        <dbReference type="Proteomes" id="UP000812440"/>
    </source>
</evidence>
<gene>
    <name evidence="1" type="ORF">GDO86_006384</name>
</gene>
<proteinExistence type="predicted"/>
<sequence length="84" mass="9643">MTQRETLKGQFDYSHNKHSSFISTRHFILTSDCPKAKGTVRGRLSHPVKSFWSGGIQVPELFVISWPRGSKTPHRSTNRLAQYQ</sequence>
<comment type="caution">
    <text evidence="1">The sequence shown here is derived from an EMBL/GenBank/DDBJ whole genome shotgun (WGS) entry which is preliminary data.</text>
</comment>
<dbReference type="EMBL" id="JAACNH010000006">
    <property type="protein sequence ID" value="KAG8440614.1"/>
    <property type="molecule type" value="Genomic_DNA"/>
</dbReference>
<name>A0A8T2JAV4_9PIPI</name>
<organism evidence="1 2">
    <name type="scientific">Hymenochirus boettgeri</name>
    <name type="common">Congo dwarf clawed frog</name>
    <dbReference type="NCBI Taxonomy" id="247094"/>
    <lineage>
        <taxon>Eukaryota</taxon>
        <taxon>Metazoa</taxon>
        <taxon>Chordata</taxon>
        <taxon>Craniata</taxon>
        <taxon>Vertebrata</taxon>
        <taxon>Euteleostomi</taxon>
        <taxon>Amphibia</taxon>
        <taxon>Batrachia</taxon>
        <taxon>Anura</taxon>
        <taxon>Pipoidea</taxon>
        <taxon>Pipidae</taxon>
        <taxon>Pipinae</taxon>
        <taxon>Hymenochirus</taxon>
    </lineage>
</organism>
<keyword evidence="2" id="KW-1185">Reference proteome</keyword>
<reference evidence="1" key="1">
    <citation type="thesis" date="2020" institute="ProQuest LLC" country="789 East Eisenhower Parkway, Ann Arbor, MI, USA">
        <title>Comparative Genomics and Chromosome Evolution.</title>
        <authorList>
            <person name="Mudd A.B."/>
        </authorList>
    </citation>
    <scope>NUCLEOTIDE SEQUENCE</scope>
    <source>
        <strain evidence="1">Female2</strain>
        <tissue evidence="1">Blood</tissue>
    </source>
</reference>
<accession>A0A8T2JAV4</accession>